<dbReference type="PANTHER" id="PTHR30346">
    <property type="entry name" value="TRANSCRIPTIONAL DUAL REGULATOR HCAR-RELATED"/>
    <property type="match status" value="1"/>
</dbReference>
<dbReference type="GO" id="GO:0032993">
    <property type="term" value="C:protein-DNA complex"/>
    <property type="evidence" value="ECO:0007669"/>
    <property type="project" value="TreeGrafter"/>
</dbReference>
<dbReference type="InterPro" id="IPR036390">
    <property type="entry name" value="WH_DNA-bd_sf"/>
</dbReference>
<feature type="domain" description="HTH lysR-type" evidence="6">
    <location>
        <begin position="1"/>
        <end position="58"/>
    </location>
</feature>
<evidence type="ECO:0000313" key="8">
    <source>
        <dbReference type="Proteomes" id="UP000239874"/>
    </source>
</evidence>
<comment type="caution">
    <text evidence="7">The sequence shown here is derived from an EMBL/GenBank/DDBJ whole genome shotgun (WGS) entry which is preliminary data.</text>
</comment>
<organism evidence="7 8">
    <name type="scientific">Nocardia nova</name>
    <dbReference type="NCBI Taxonomy" id="37330"/>
    <lineage>
        <taxon>Bacteria</taxon>
        <taxon>Bacillati</taxon>
        <taxon>Actinomycetota</taxon>
        <taxon>Actinomycetes</taxon>
        <taxon>Mycobacteriales</taxon>
        <taxon>Nocardiaceae</taxon>
        <taxon>Nocardia</taxon>
    </lineage>
</organism>
<dbReference type="PROSITE" id="PS50931">
    <property type="entry name" value="HTH_LYSR"/>
    <property type="match status" value="1"/>
</dbReference>
<evidence type="ECO:0000256" key="2">
    <source>
        <dbReference type="ARBA" id="ARBA00023015"/>
    </source>
</evidence>
<protein>
    <submittedName>
        <fullName evidence="7">LysR family transcriptional regulator</fullName>
    </submittedName>
</protein>
<evidence type="ECO:0000256" key="4">
    <source>
        <dbReference type="ARBA" id="ARBA00023159"/>
    </source>
</evidence>
<dbReference type="InterPro" id="IPR005119">
    <property type="entry name" value="LysR_subst-bd"/>
</dbReference>
<evidence type="ECO:0000256" key="5">
    <source>
        <dbReference type="ARBA" id="ARBA00023163"/>
    </source>
</evidence>
<dbReference type="GO" id="GO:0003700">
    <property type="term" value="F:DNA-binding transcription factor activity"/>
    <property type="evidence" value="ECO:0007669"/>
    <property type="project" value="InterPro"/>
</dbReference>
<keyword evidence="4" id="KW-0010">Activator</keyword>
<comment type="similarity">
    <text evidence="1">Belongs to the LysR transcriptional regulatory family.</text>
</comment>
<accession>A0A2S6AJK6</accession>
<dbReference type="Pfam" id="PF00126">
    <property type="entry name" value="HTH_1"/>
    <property type="match status" value="1"/>
</dbReference>
<dbReference type="InterPro" id="IPR000847">
    <property type="entry name" value="LysR_HTH_N"/>
</dbReference>
<reference evidence="7 8" key="1">
    <citation type="submission" date="2018-02" db="EMBL/GenBank/DDBJ databases">
        <title>8 Nocardia nova and 1 Nocardia cyriacigeorgica strain used for evolution to TMP-SMX.</title>
        <authorList>
            <person name="Mehta H."/>
            <person name="Weng J."/>
            <person name="Shamoo Y."/>
        </authorList>
    </citation>
    <scope>NUCLEOTIDE SEQUENCE [LARGE SCALE GENOMIC DNA]</scope>
    <source>
        <strain evidence="7 8">MDA3139</strain>
    </source>
</reference>
<dbReference type="PANTHER" id="PTHR30346:SF0">
    <property type="entry name" value="HCA OPERON TRANSCRIPTIONAL ACTIVATOR HCAR"/>
    <property type="match status" value="1"/>
</dbReference>
<keyword evidence="5" id="KW-0804">Transcription</keyword>
<dbReference type="CDD" id="cd05466">
    <property type="entry name" value="PBP2_LTTR_substrate"/>
    <property type="match status" value="1"/>
</dbReference>
<dbReference type="OrthoDB" id="3176554at2"/>
<proteinExistence type="inferred from homology"/>
<dbReference type="PRINTS" id="PR00039">
    <property type="entry name" value="HTHLYSR"/>
</dbReference>
<gene>
    <name evidence="7" type="ORF">C5E45_25350</name>
</gene>
<evidence type="ECO:0000313" key="7">
    <source>
        <dbReference type="EMBL" id="PPJ35414.1"/>
    </source>
</evidence>
<keyword evidence="2" id="KW-0805">Transcription regulation</keyword>
<dbReference type="Pfam" id="PF03466">
    <property type="entry name" value="LysR_substrate"/>
    <property type="match status" value="1"/>
</dbReference>
<dbReference type="EMBL" id="PSZC01000021">
    <property type="protein sequence ID" value="PPJ35414.1"/>
    <property type="molecule type" value="Genomic_DNA"/>
</dbReference>
<dbReference type="SUPFAM" id="SSF46785">
    <property type="entry name" value="Winged helix' DNA-binding domain"/>
    <property type="match status" value="1"/>
</dbReference>
<dbReference type="SUPFAM" id="SSF53850">
    <property type="entry name" value="Periplasmic binding protein-like II"/>
    <property type="match status" value="1"/>
</dbReference>
<dbReference type="Gene3D" id="3.40.190.10">
    <property type="entry name" value="Periplasmic binding protein-like II"/>
    <property type="match status" value="2"/>
</dbReference>
<evidence type="ECO:0000256" key="1">
    <source>
        <dbReference type="ARBA" id="ARBA00009437"/>
    </source>
</evidence>
<dbReference type="AlphaFoldDB" id="A0A2S6AJK6"/>
<keyword evidence="3" id="KW-0238">DNA-binding</keyword>
<dbReference type="FunFam" id="1.10.10.10:FF:000001">
    <property type="entry name" value="LysR family transcriptional regulator"/>
    <property type="match status" value="1"/>
</dbReference>
<dbReference type="InterPro" id="IPR036388">
    <property type="entry name" value="WH-like_DNA-bd_sf"/>
</dbReference>
<evidence type="ECO:0000259" key="6">
    <source>
        <dbReference type="PROSITE" id="PS50931"/>
    </source>
</evidence>
<name>A0A2S6AJK6_9NOCA</name>
<sequence>MEMLHLRYFIAVAEELNFTRAAARLHLSPSPLSRRIRDLERELGRDLFIRGHHRIELTAAGASLLPAAREIMRRIEAVPALVRDASGVCPRTLTLGIAPEVSARVRNSVLEALSAHPDVAVRLHPAEGGRLLRALQTDAVDLALVTEPVGVPGVGRVRLECQPIAVVVATGIGFDGRTSVRLDELAHLPYVPWGFGADPTPLESVEDAIRQLGARRCPGADALNPDGIAHVVASGQAFTIAGRCTGAGKAFADERVEVLALEGVDASITTVAAWREDRLRPGGALVGAVATLSELAAERVRDAQRSSTR</sequence>
<dbReference type="Proteomes" id="UP000239874">
    <property type="component" value="Unassembled WGS sequence"/>
</dbReference>
<dbReference type="Gene3D" id="1.10.10.10">
    <property type="entry name" value="Winged helix-like DNA-binding domain superfamily/Winged helix DNA-binding domain"/>
    <property type="match status" value="1"/>
</dbReference>
<dbReference type="GO" id="GO:0003677">
    <property type="term" value="F:DNA binding"/>
    <property type="evidence" value="ECO:0007669"/>
    <property type="project" value="UniProtKB-KW"/>
</dbReference>
<evidence type="ECO:0000256" key="3">
    <source>
        <dbReference type="ARBA" id="ARBA00023125"/>
    </source>
</evidence>